<keyword evidence="2" id="KW-1185">Reference proteome</keyword>
<accession>A0A4Y7LG81</accession>
<reference evidence="1 2" key="1">
    <citation type="journal article" date="2018" name="Science">
        <title>The opium poppy genome and morphinan production.</title>
        <authorList>
            <person name="Guo L."/>
            <person name="Winzer T."/>
            <person name="Yang X."/>
            <person name="Li Y."/>
            <person name="Ning Z."/>
            <person name="He Z."/>
            <person name="Teodor R."/>
            <person name="Lu Y."/>
            <person name="Bowser T.A."/>
            <person name="Graham I.A."/>
            <person name="Ye K."/>
        </authorList>
    </citation>
    <scope>NUCLEOTIDE SEQUENCE [LARGE SCALE GENOMIC DNA]</scope>
    <source>
        <strain evidence="2">cv. HN1</strain>
        <tissue evidence="1">Leaves</tissue>
    </source>
</reference>
<evidence type="ECO:0000313" key="2">
    <source>
        <dbReference type="Proteomes" id="UP000316621"/>
    </source>
</evidence>
<dbReference type="AlphaFoldDB" id="A0A4Y7LG81"/>
<evidence type="ECO:0000313" key="1">
    <source>
        <dbReference type="EMBL" id="RZC83548.1"/>
    </source>
</evidence>
<dbReference type="Proteomes" id="UP000316621">
    <property type="component" value="Chromosome 11"/>
</dbReference>
<dbReference type="Gramene" id="RZC83548">
    <property type="protein sequence ID" value="RZC83548"/>
    <property type="gene ID" value="C5167_046334"/>
</dbReference>
<organism evidence="1 2">
    <name type="scientific">Papaver somniferum</name>
    <name type="common">Opium poppy</name>
    <dbReference type="NCBI Taxonomy" id="3469"/>
    <lineage>
        <taxon>Eukaryota</taxon>
        <taxon>Viridiplantae</taxon>
        <taxon>Streptophyta</taxon>
        <taxon>Embryophyta</taxon>
        <taxon>Tracheophyta</taxon>
        <taxon>Spermatophyta</taxon>
        <taxon>Magnoliopsida</taxon>
        <taxon>Ranunculales</taxon>
        <taxon>Papaveraceae</taxon>
        <taxon>Papaveroideae</taxon>
        <taxon>Papaver</taxon>
    </lineage>
</organism>
<proteinExistence type="predicted"/>
<dbReference type="EMBL" id="CM010725">
    <property type="protein sequence ID" value="RZC83548.1"/>
    <property type="molecule type" value="Genomic_DNA"/>
</dbReference>
<name>A0A4Y7LG81_PAPSO</name>
<protein>
    <submittedName>
        <fullName evidence="1">Uncharacterized protein</fullName>
    </submittedName>
</protein>
<sequence>MIVGWTMRLLMDIPEFFETATLFYNSLCCSLFASGEGRALVSFPLAARRMNTLNDLLGRQVTDAKGRSFLDSWRINETSWAELATSDIIWRHHLNKPVLTRPRKAMYSPSKYCWGHDNKMLQKTRRVL</sequence>
<gene>
    <name evidence="1" type="ORF">C5167_046334</name>
</gene>